<evidence type="ECO:0000259" key="5">
    <source>
        <dbReference type="PROSITE" id="PS51501"/>
    </source>
</evidence>
<name>A7AWN2_BABBO</name>
<evidence type="ECO:0000256" key="4">
    <source>
        <dbReference type="PROSITE-ProRule" id="PRU00834"/>
    </source>
</evidence>
<dbReference type="GO" id="GO:0030150">
    <property type="term" value="P:protein import into mitochondrial matrix"/>
    <property type="evidence" value="ECO:0007669"/>
    <property type="project" value="TreeGrafter"/>
</dbReference>
<keyword evidence="3" id="KW-0862">Zinc</keyword>
<dbReference type="EMBL" id="AAXT01000005">
    <property type="protein sequence ID" value="EDO05460.1"/>
    <property type="molecule type" value="Genomic_DNA"/>
</dbReference>
<dbReference type="GO" id="GO:0051087">
    <property type="term" value="F:protein-folding chaperone binding"/>
    <property type="evidence" value="ECO:0007669"/>
    <property type="project" value="TreeGrafter"/>
</dbReference>
<comment type="caution">
    <text evidence="6">The sequence shown here is derived from an EMBL/GenBank/DDBJ whole genome shotgun (WGS) entry which is preliminary data.</text>
</comment>
<keyword evidence="2 4" id="KW-0863">Zinc-finger</keyword>
<dbReference type="GO" id="GO:0008270">
    <property type="term" value="F:zinc ion binding"/>
    <property type="evidence" value="ECO:0007669"/>
    <property type="project" value="UniProtKB-KW"/>
</dbReference>
<dbReference type="Pfam" id="PF05180">
    <property type="entry name" value="zf-DNL"/>
    <property type="match status" value="1"/>
</dbReference>
<keyword evidence="1" id="KW-0479">Metal-binding</keyword>
<reference evidence="7" key="3">
    <citation type="journal article" date="2021" name="Int. J. Parasitol.">
        <title>Comparative analysis of gene expression between Babesia bovis blood stages and kinetes allowed by improved genome annotation.</title>
        <authorList>
            <person name="Ueti M.W."/>
            <person name="Johnson W.C."/>
            <person name="Kappmeyer L.S."/>
            <person name="Herndon D.R."/>
            <person name="Mousel M.R."/>
            <person name="Reif K.E."/>
            <person name="Taus N.S."/>
            <person name="Ifeonu O.O."/>
            <person name="Silva J.C."/>
            <person name="Suarez C.E."/>
            <person name="Brayton K.A."/>
        </authorList>
    </citation>
    <scope>NUCLEOTIDE SEQUENCE [LARGE SCALE GENOMIC DNA]</scope>
</reference>
<dbReference type="GO" id="GO:0005739">
    <property type="term" value="C:mitochondrion"/>
    <property type="evidence" value="ECO:0007669"/>
    <property type="project" value="TreeGrafter"/>
</dbReference>
<evidence type="ECO:0000256" key="2">
    <source>
        <dbReference type="ARBA" id="ARBA00022771"/>
    </source>
</evidence>
<dbReference type="PANTHER" id="PTHR20922">
    <property type="entry name" value="DNL-TYPE ZINC FINGER PROTEIN"/>
    <property type="match status" value="1"/>
</dbReference>
<evidence type="ECO:0000256" key="1">
    <source>
        <dbReference type="ARBA" id="ARBA00022723"/>
    </source>
</evidence>
<feature type="domain" description="DNL-type" evidence="5">
    <location>
        <begin position="55"/>
        <end position="150"/>
    </location>
</feature>
<dbReference type="Proteomes" id="UP000002173">
    <property type="component" value="Unassembled WGS sequence"/>
</dbReference>
<proteinExistence type="predicted"/>
<dbReference type="GO" id="GO:0050821">
    <property type="term" value="P:protein stabilization"/>
    <property type="evidence" value="ECO:0007669"/>
    <property type="project" value="TreeGrafter"/>
</dbReference>
<dbReference type="GeneID" id="5477244"/>
<dbReference type="PANTHER" id="PTHR20922:SF13">
    <property type="entry name" value="DNL-TYPE ZINC FINGER PROTEIN"/>
    <property type="match status" value="1"/>
</dbReference>
<dbReference type="VEuPathDB" id="PiroplasmaDB:BBOV_I003780"/>
<evidence type="ECO:0000313" key="7">
    <source>
        <dbReference type="Proteomes" id="UP000002173"/>
    </source>
</evidence>
<dbReference type="STRING" id="5865.A7AWN2"/>
<gene>
    <name evidence="6" type="ORF">BBOV_I003780</name>
</gene>
<dbReference type="InterPro" id="IPR024158">
    <property type="entry name" value="Mt_import_TIM15"/>
</dbReference>
<dbReference type="InParanoid" id="A7AWN2"/>
<dbReference type="PROSITE" id="PS51501">
    <property type="entry name" value="ZF_DNL"/>
    <property type="match status" value="1"/>
</dbReference>
<dbReference type="GO" id="GO:0006457">
    <property type="term" value="P:protein folding"/>
    <property type="evidence" value="ECO:0007669"/>
    <property type="project" value="TreeGrafter"/>
</dbReference>
<accession>A7AWN2</accession>
<organism evidence="6 7">
    <name type="scientific">Babesia bovis</name>
    <dbReference type="NCBI Taxonomy" id="5865"/>
    <lineage>
        <taxon>Eukaryota</taxon>
        <taxon>Sar</taxon>
        <taxon>Alveolata</taxon>
        <taxon>Apicomplexa</taxon>
        <taxon>Aconoidasida</taxon>
        <taxon>Piroplasmida</taxon>
        <taxon>Babesiidae</taxon>
        <taxon>Babesia</taxon>
    </lineage>
</organism>
<keyword evidence="7" id="KW-1185">Reference proteome</keyword>
<reference evidence="6 7" key="1">
    <citation type="journal article" date="2007" name="PLoS Pathog.">
        <title>Genome sequence of Babesia bovis and comparative analysis of apicomplexan hemoprotozoa.</title>
        <authorList>
            <person name="Brayton K.A."/>
            <person name="Lau A.O.T."/>
            <person name="Herndon D.R."/>
            <person name="Hannick L."/>
            <person name="Kappmeyer L.S."/>
            <person name="Berens S.J."/>
            <person name="Bidwell S.L."/>
            <person name="Brown W.C."/>
            <person name="Crabtree J."/>
            <person name="Fadrosh D."/>
            <person name="Feldblum T."/>
            <person name="Forberger H.A."/>
            <person name="Haas B.J."/>
            <person name="Howell J.M."/>
            <person name="Khouri H."/>
            <person name="Koo H."/>
            <person name="Mann D.J."/>
            <person name="Norimine J."/>
            <person name="Paulsen I.T."/>
            <person name="Radune D."/>
            <person name="Ren Q."/>
            <person name="Smith R.K. Jr."/>
            <person name="Suarez C.E."/>
            <person name="White O."/>
            <person name="Wortman J.R."/>
            <person name="Knowles D.P. Jr."/>
            <person name="McElwain T.F."/>
            <person name="Nene V.M."/>
        </authorList>
    </citation>
    <scope>NUCLEOTIDE SEQUENCE [LARGE SCALE GENOMIC DNA]</scope>
    <source>
        <strain evidence="6">T2Bo</strain>
    </source>
</reference>
<dbReference type="AlphaFoldDB" id="A7AWN2"/>
<dbReference type="RefSeq" id="XP_001609028.1">
    <property type="nucleotide sequence ID" value="XM_001608978.1"/>
</dbReference>
<dbReference type="KEGG" id="bbo:BBOV_I003780"/>
<evidence type="ECO:0000256" key="3">
    <source>
        <dbReference type="ARBA" id="ARBA00022833"/>
    </source>
</evidence>
<reference evidence="7" key="2">
    <citation type="journal article" date="2020" name="Data Brief">
        <title>Transcriptome dataset of Babesia bovis life stages within vertebrate and invertebrate hosts.</title>
        <authorList>
            <person name="Ueti M.W."/>
            <person name="Johnson W.C."/>
            <person name="Kappmeyer L.S."/>
            <person name="Herndon D.R."/>
            <person name="Mousel M.R."/>
            <person name="Reif K.E."/>
            <person name="Taus N.S."/>
            <person name="Ifeonu O.O."/>
            <person name="Silva J.C."/>
            <person name="Suarez C.E."/>
            <person name="Brayton K.A."/>
        </authorList>
    </citation>
    <scope>NUCLEOTIDE SEQUENCE [LARGE SCALE GENOMIC DNA]</scope>
</reference>
<dbReference type="eggNOG" id="KOG3277">
    <property type="taxonomic scope" value="Eukaryota"/>
</dbReference>
<protein>
    <submittedName>
        <fullName evidence="6">DNL zinc finger domain containing protein</fullName>
    </submittedName>
</protein>
<evidence type="ECO:0000313" key="6">
    <source>
        <dbReference type="EMBL" id="EDO05460.1"/>
    </source>
</evidence>
<dbReference type="InterPro" id="IPR007853">
    <property type="entry name" value="Znf_DNL-typ"/>
</dbReference>
<sequence length="152" mass="17237">MMARVIRWTHRNIIDISHRLLVKQFKPLGLKRFYSSGDSNTPILGRTSQLPIAKPGSDRLIAIFTCKICSLRSAKSFSKKAYNFGIVYVKCSGCSNLHLISDQLGWFGDTKENIEDILLRNGENIHKAELGEDIPEEDIKIMESLKGTKHFD</sequence>